<dbReference type="Pfam" id="PF00291">
    <property type="entry name" value="PALP"/>
    <property type="match status" value="1"/>
</dbReference>
<comment type="catalytic activity">
    <reaction evidence="10">
        <text>L-serine = pyruvate + NH4(+)</text>
        <dbReference type="Rhea" id="RHEA:19169"/>
        <dbReference type="ChEBI" id="CHEBI:15361"/>
        <dbReference type="ChEBI" id="CHEBI:28938"/>
        <dbReference type="ChEBI" id="CHEBI:33384"/>
        <dbReference type="EC" id="4.3.1.17"/>
    </reaction>
</comment>
<sequence length="405" mass="42637">MSTVNPKLWIETPLVESAALSRAAGCRILLKLENLQPSGSFKSRGIGSLLSSSLKSRSSSNGAPVHFYSSSGGNAGLACAHAARTLSLPSTIIVPLSTPASMIAKLKLAGAGEVIQHGASWREADGYLQEQVLPKDKGGVYVPPFDHEDIWRGNSTLVSELEGQIKEYSTCNSSGNEAANHGKPAAIICSVGGGGLFNGICSGLDAIPGWKDVPIFALETAGAESLAASLSAGSLTTLPGITSKATNLGATRVAERTYVNARDRKNVHSIVLSDAEAAMGCYRFADEERILVELSCGVSLAMCWDGRLAKYFEEKIGRNLEKSDRVVMVVCGGSNISLETILKYKVDYGLSDDGSLMKGKTVGEGITQLTGDVKGTAEKLGKDVGELSPEELKIMSFVEGMMKKA</sequence>
<evidence type="ECO:0000256" key="4">
    <source>
        <dbReference type="ARBA" id="ARBA00010869"/>
    </source>
</evidence>
<keyword evidence="9" id="KW-0456">Lyase</keyword>
<dbReference type="PROSITE" id="PS00165">
    <property type="entry name" value="DEHYDRATASE_SER_THR"/>
    <property type="match status" value="1"/>
</dbReference>
<dbReference type="GO" id="GO:0006094">
    <property type="term" value="P:gluconeogenesis"/>
    <property type="evidence" value="ECO:0007669"/>
    <property type="project" value="UniProtKB-KW"/>
</dbReference>
<evidence type="ECO:0000256" key="5">
    <source>
        <dbReference type="ARBA" id="ARBA00012093"/>
    </source>
</evidence>
<dbReference type="SUPFAM" id="SSF53686">
    <property type="entry name" value="Tryptophan synthase beta subunit-like PLP-dependent enzymes"/>
    <property type="match status" value="1"/>
</dbReference>
<dbReference type="Proteomes" id="UP000800041">
    <property type="component" value="Unassembled WGS sequence"/>
</dbReference>
<dbReference type="OrthoDB" id="7773036at2759"/>
<keyword evidence="6" id="KW-0312">Gluconeogenesis</keyword>
<dbReference type="AlphaFoldDB" id="A0A6G1H3H3"/>
<evidence type="ECO:0000313" key="12">
    <source>
        <dbReference type="EMBL" id="KAF1987705.1"/>
    </source>
</evidence>
<dbReference type="InterPro" id="IPR000634">
    <property type="entry name" value="Ser/Thr_deHydtase_PyrdxlP-BS"/>
</dbReference>
<evidence type="ECO:0000256" key="1">
    <source>
        <dbReference type="ARBA" id="ARBA00001933"/>
    </source>
</evidence>
<keyword evidence="8" id="KW-0663">Pyridoxal phosphate</keyword>
<accession>A0A6G1H3H3</accession>
<dbReference type="PANTHER" id="PTHR48078:SF2">
    <property type="entry name" value="CATABOLIC L-SERINE_THREONINE DEHYDRATASE"/>
    <property type="match status" value="1"/>
</dbReference>
<comment type="similarity">
    <text evidence="4">Belongs to the serine/threonine dehydratase family.</text>
</comment>
<dbReference type="GO" id="GO:0006565">
    <property type="term" value="P:L-serine catabolic process"/>
    <property type="evidence" value="ECO:0007669"/>
    <property type="project" value="TreeGrafter"/>
</dbReference>
<dbReference type="EMBL" id="ML977151">
    <property type="protein sequence ID" value="KAF1987705.1"/>
    <property type="molecule type" value="Genomic_DNA"/>
</dbReference>
<dbReference type="FunFam" id="3.40.50.1100:FF:000040">
    <property type="entry name" value="L-serine dehydratase, putative"/>
    <property type="match status" value="1"/>
</dbReference>
<feature type="domain" description="Tryptophan synthase beta chain-like PALP" evidence="11">
    <location>
        <begin position="11"/>
        <end position="332"/>
    </location>
</feature>
<evidence type="ECO:0000256" key="6">
    <source>
        <dbReference type="ARBA" id="ARBA00022432"/>
    </source>
</evidence>
<evidence type="ECO:0000256" key="8">
    <source>
        <dbReference type="ARBA" id="ARBA00022898"/>
    </source>
</evidence>
<dbReference type="GO" id="GO:0005737">
    <property type="term" value="C:cytoplasm"/>
    <property type="evidence" value="ECO:0007669"/>
    <property type="project" value="UniProtKB-SubCell"/>
</dbReference>
<name>A0A6G1H3H3_9PEZI</name>
<comment type="subcellular location">
    <subcellularLocation>
        <location evidence="2">Cytoplasm</location>
    </subcellularLocation>
</comment>
<evidence type="ECO:0000259" key="11">
    <source>
        <dbReference type="Pfam" id="PF00291"/>
    </source>
</evidence>
<evidence type="ECO:0000256" key="2">
    <source>
        <dbReference type="ARBA" id="ARBA00004496"/>
    </source>
</evidence>
<dbReference type="GO" id="GO:0004794">
    <property type="term" value="F:threonine deaminase activity"/>
    <property type="evidence" value="ECO:0007669"/>
    <property type="project" value="TreeGrafter"/>
</dbReference>
<comment type="pathway">
    <text evidence="3">Carbohydrate biosynthesis; gluconeogenesis.</text>
</comment>
<organism evidence="12 13">
    <name type="scientific">Aulographum hederae CBS 113979</name>
    <dbReference type="NCBI Taxonomy" id="1176131"/>
    <lineage>
        <taxon>Eukaryota</taxon>
        <taxon>Fungi</taxon>
        <taxon>Dikarya</taxon>
        <taxon>Ascomycota</taxon>
        <taxon>Pezizomycotina</taxon>
        <taxon>Dothideomycetes</taxon>
        <taxon>Pleosporomycetidae</taxon>
        <taxon>Aulographales</taxon>
        <taxon>Aulographaceae</taxon>
    </lineage>
</organism>
<dbReference type="EC" id="4.3.1.17" evidence="5"/>
<keyword evidence="7" id="KW-0963">Cytoplasm</keyword>
<keyword evidence="13" id="KW-1185">Reference proteome</keyword>
<dbReference type="InterPro" id="IPR036052">
    <property type="entry name" value="TrpB-like_PALP_sf"/>
</dbReference>
<dbReference type="InterPro" id="IPR050147">
    <property type="entry name" value="Ser/Thr_Dehydratase"/>
</dbReference>
<dbReference type="GO" id="GO:0003941">
    <property type="term" value="F:L-serine ammonia-lyase activity"/>
    <property type="evidence" value="ECO:0007669"/>
    <property type="project" value="UniProtKB-EC"/>
</dbReference>
<proteinExistence type="inferred from homology"/>
<evidence type="ECO:0000256" key="7">
    <source>
        <dbReference type="ARBA" id="ARBA00022490"/>
    </source>
</evidence>
<evidence type="ECO:0000313" key="13">
    <source>
        <dbReference type="Proteomes" id="UP000800041"/>
    </source>
</evidence>
<dbReference type="PANTHER" id="PTHR48078">
    <property type="entry name" value="THREONINE DEHYDRATASE, MITOCHONDRIAL-RELATED"/>
    <property type="match status" value="1"/>
</dbReference>
<evidence type="ECO:0000256" key="10">
    <source>
        <dbReference type="ARBA" id="ARBA00049406"/>
    </source>
</evidence>
<dbReference type="GO" id="GO:0009097">
    <property type="term" value="P:isoleucine biosynthetic process"/>
    <property type="evidence" value="ECO:0007669"/>
    <property type="project" value="TreeGrafter"/>
</dbReference>
<dbReference type="GO" id="GO:0006567">
    <property type="term" value="P:L-threonine catabolic process"/>
    <property type="evidence" value="ECO:0007669"/>
    <property type="project" value="TreeGrafter"/>
</dbReference>
<evidence type="ECO:0000256" key="9">
    <source>
        <dbReference type="ARBA" id="ARBA00023239"/>
    </source>
</evidence>
<protein>
    <recommendedName>
        <fullName evidence="5">L-serine ammonia-lyase</fullName>
        <ecNumber evidence="5">4.3.1.17</ecNumber>
    </recommendedName>
</protein>
<dbReference type="InterPro" id="IPR001926">
    <property type="entry name" value="TrpB-like_PALP"/>
</dbReference>
<evidence type="ECO:0000256" key="3">
    <source>
        <dbReference type="ARBA" id="ARBA00004742"/>
    </source>
</evidence>
<dbReference type="GO" id="GO:0030170">
    <property type="term" value="F:pyridoxal phosphate binding"/>
    <property type="evidence" value="ECO:0007669"/>
    <property type="project" value="InterPro"/>
</dbReference>
<gene>
    <name evidence="12" type="ORF">K402DRAFT_375098</name>
</gene>
<dbReference type="Gene3D" id="3.40.50.1100">
    <property type="match status" value="2"/>
</dbReference>
<reference evidence="12" key="1">
    <citation type="journal article" date="2020" name="Stud. Mycol.">
        <title>101 Dothideomycetes genomes: a test case for predicting lifestyles and emergence of pathogens.</title>
        <authorList>
            <person name="Haridas S."/>
            <person name="Albert R."/>
            <person name="Binder M."/>
            <person name="Bloem J."/>
            <person name="Labutti K."/>
            <person name="Salamov A."/>
            <person name="Andreopoulos B."/>
            <person name="Baker S."/>
            <person name="Barry K."/>
            <person name="Bills G."/>
            <person name="Bluhm B."/>
            <person name="Cannon C."/>
            <person name="Castanera R."/>
            <person name="Culley D."/>
            <person name="Daum C."/>
            <person name="Ezra D."/>
            <person name="Gonzalez J."/>
            <person name="Henrissat B."/>
            <person name="Kuo A."/>
            <person name="Liang C."/>
            <person name="Lipzen A."/>
            <person name="Lutzoni F."/>
            <person name="Magnuson J."/>
            <person name="Mondo S."/>
            <person name="Nolan M."/>
            <person name="Ohm R."/>
            <person name="Pangilinan J."/>
            <person name="Park H.-J."/>
            <person name="Ramirez L."/>
            <person name="Alfaro M."/>
            <person name="Sun H."/>
            <person name="Tritt A."/>
            <person name="Yoshinaga Y."/>
            <person name="Zwiers L.-H."/>
            <person name="Turgeon B."/>
            <person name="Goodwin S."/>
            <person name="Spatafora J."/>
            <person name="Crous P."/>
            <person name="Grigoriev I."/>
        </authorList>
    </citation>
    <scope>NUCLEOTIDE SEQUENCE</scope>
    <source>
        <strain evidence="12">CBS 113979</strain>
    </source>
</reference>
<comment type="cofactor">
    <cofactor evidence="1">
        <name>pyridoxal 5'-phosphate</name>
        <dbReference type="ChEBI" id="CHEBI:597326"/>
    </cofactor>
</comment>